<dbReference type="Proteomes" id="UP000724874">
    <property type="component" value="Unassembled WGS sequence"/>
</dbReference>
<dbReference type="InterPro" id="IPR007312">
    <property type="entry name" value="Phosphoesterase"/>
</dbReference>
<dbReference type="Gene3D" id="3.40.720.10">
    <property type="entry name" value="Alkaline Phosphatase, subunit A"/>
    <property type="match status" value="1"/>
</dbReference>
<evidence type="ECO:0000313" key="4">
    <source>
        <dbReference type="Proteomes" id="UP000724874"/>
    </source>
</evidence>
<dbReference type="InterPro" id="IPR017850">
    <property type="entry name" value="Alkaline_phosphatase_core_sf"/>
</dbReference>
<keyword evidence="1" id="KW-0378">Hydrolase</keyword>
<sequence>MVLLTAGLVSTALALLGVNAFPAKKSPKVPGIVFDRFIAIWLENTDFAGAAADPNFQFITKQGLQLTNYFAVTHPSEPNYIASVGGEYFGMQNDNLNRIPHNVSTIVDLLEERGISWAEYQQDMPSSGFQGFQFLNPNTGANDYVRKHNPLIIYDSVANSPKRANLIKNFTLFEQDLQANNLPQWMFITPNMTNDGHDTNVTFASKFSRSFLEPLLKDPRFNDEKTLIVLTFDENENQGGNVDAQNRVDTILLGGAVPKHLIGTQDSTFYDHYSEIATVEANWRLHTLGRFDVGANVFKFVAEKTGDKIRTLTKPPLSQTVLNASYPGVFNTDPGQLAPLPVPNTRLVVNGRTVHPLVIETWGKRELQACTAYTNSVEVPSALNPPAIPEACLKAGI</sequence>
<evidence type="ECO:0000313" key="3">
    <source>
        <dbReference type="EMBL" id="KAF8909810.1"/>
    </source>
</evidence>
<dbReference type="OrthoDB" id="5135119at2759"/>
<dbReference type="Pfam" id="PF04185">
    <property type="entry name" value="Phosphoesterase"/>
    <property type="match status" value="1"/>
</dbReference>
<evidence type="ECO:0000256" key="2">
    <source>
        <dbReference type="SAM" id="SignalP"/>
    </source>
</evidence>
<dbReference type="GO" id="GO:0016788">
    <property type="term" value="F:hydrolase activity, acting on ester bonds"/>
    <property type="evidence" value="ECO:0007669"/>
    <property type="project" value="InterPro"/>
</dbReference>
<gene>
    <name evidence="3" type="ORF">CPB84DRAFT_1834298</name>
</gene>
<feature type="chain" id="PRO_5040358043" evidence="2">
    <location>
        <begin position="21"/>
        <end position="397"/>
    </location>
</feature>
<keyword evidence="2" id="KW-0732">Signal</keyword>
<dbReference type="PANTHER" id="PTHR31956:SF15">
    <property type="entry name" value="ACID PHOSPHATASE PHOA"/>
    <property type="match status" value="1"/>
</dbReference>
<dbReference type="PANTHER" id="PTHR31956">
    <property type="entry name" value="NON-SPECIFIC PHOSPHOLIPASE C4-RELATED"/>
    <property type="match status" value="1"/>
</dbReference>
<keyword evidence="4" id="KW-1185">Reference proteome</keyword>
<dbReference type="EMBL" id="JADNYJ010000008">
    <property type="protein sequence ID" value="KAF8909810.1"/>
    <property type="molecule type" value="Genomic_DNA"/>
</dbReference>
<proteinExistence type="predicted"/>
<organism evidence="3 4">
    <name type="scientific">Gymnopilus junonius</name>
    <name type="common">Spectacular rustgill mushroom</name>
    <name type="synonym">Gymnopilus spectabilis subsp. junonius</name>
    <dbReference type="NCBI Taxonomy" id="109634"/>
    <lineage>
        <taxon>Eukaryota</taxon>
        <taxon>Fungi</taxon>
        <taxon>Dikarya</taxon>
        <taxon>Basidiomycota</taxon>
        <taxon>Agaricomycotina</taxon>
        <taxon>Agaricomycetes</taxon>
        <taxon>Agaricomycetidae</taxon>
        <taxon>Agaricales</taxon>
        <taxon>Agaricineae</taxon>
        <taxon>Hymenogastraceae</taxon>
        <taxon>Gymnopilus</taxon>
    </lineage>
</organism>
<name>A0A9P5NXM0_GYMJU</name>
<reference evidence="3" key="1">
    <citation type="submission" date="2020-11" db="EMBL/GenBank/DDBJ databases">
        <authorList>
            <consortium name="DOE Joint Genome Institute"/>
            <person name="Ahrendt S."/>
            <person name="Riley R."/>
            <person name="Andreopoulos W."/>
            <person name="LaButti K."/>
            <person name="Pangilinan J."/>
            <person name="Ruiz-duenas F.J."/>
            <person name="Barrasa J.M."/>
            <person name="Sanchez-Garcia M."/>
            <person name="Camarero S."/>
            <person name="Miyauchi S."/>
            <person name="Serrano A."/>
            <person name="Linde D."/>
            <person name="Babiker R."/>
            <person name="Drula E."/>
            <person name="Ayuso-Fernandez I."/>
            <person name="Pacheco R."/>
            <person name="Padilla G."/>
            <person name="Ferreira P."/>
            <person name="Barriuso J."/>
            <person name="Kellner H."/>
            <person name="Castanera R."/>
            <person name="Alfaro M."/>
            <person name="Ramirez L."/>
            <person name="Pisabarro A.G."/>
            <person name="Kuo A."/>
            <person name="Tritt A."/>
            <person name="Lipzen A."/>
            <person name="He G."/>
            <person name="Yan M."/>
            <person name="Ng V."/>
            <person name="Cullen D."/>
            <person name="Martin F."/>
            <person name="Rosso M.-N."/>
            <person name="Henrissat B."/>
            <person name="Hibbett D."/>
            <person name="Martinez A.T."/>
            <person name="Grigoriev I.V."/>
        </authorList>
    </citation>
    <scope>NUCLEOTIDE SEQUENCE</scope>
    <source>
        <strain evidence="3">AH 44721</strain>
    </source>
</reference>
<comment type="caution">
    <text evidence="3">The sequence shown here is derived from an EMBL/GenBank/DDBJ whole genome shotgun (WGS) entry which is preliminary data.</text>
</comment>
<dbReference type="AlphaFoldDB" id="A0A9P5NXM0"/>
<feature type="signal peptide" evidence="2">
    <location>
        <begin position="1"/>
        <end position="20"/>
    </location>
</feature>
<accession>A0A9P5NXM0</accession>
<dbReference type="GO" id="GO:0009395">
    <property type="term" value="P:phospholipid catabolic process"/>
    <property type="evidence" value="ECO:0007669"/>
    <property type="project" value="TreeGrafter"/>
</dbReference>
<evidence type="ECO:0000256" key="1">
    <source>
        <dbReference type="ARBA" id="ARBA00022801"/>
    </source>
</evidence>
<protein>
    <submittedName>
        <fullName evidence="3">Acid phosphatase</fullName>
    </submittedName>
</protein>
<dbReference type="FunFam" id="3.40.720.10:FF:000064">
    <property type="entry name" value="Probable acid phosphatase Pho610"/>
    <property type="match status" value="1"/>
</dbReference>